<reference evidence="1 2" key="1">
    <citation type="submission" date="2018-09" db="EMBL/GenBank/DDBJ databases">
        <title>Nocardia yunnanensis sp. nov., an actinomycete isolated from a soil sample.</title>
        <authorList>
            <person name="Zhang J."/>
        </authorList>
    </citation>
    <scope>NUCLEOTIDE SEQUENCE [LARGE SCALE GENOMIC DNA]</scope>
    <source>
        <strain evidence="1 2">CFHS0054</strain>
    </source>
</reference>
<dbReference type="EMBL" id="CP032568">
    <property type="protein sequence ID" value="AYF74642.1"/>
    <property type="molecule type" value="Genomic_DNA"/>
</dbReference>
<evidence type="ECO:0000313" key="2">
    <source>
        <dbReference type="Proteomes" id="UP000267164"/>
    </source>
</evidence>
<organism evidence="1 2">
    <name type="scientific">Nocardia yunnanensis</name>
    <dbReference type="NCBI Taxonomy" id="2382165"/>
    <lineage>
        <taxon>Bacteria</taxon>
        <taxon>Bacillati</taxon>
        <taxon>Actinomycetota</taxon>
        <taxon>Actinomycetes</taxon>
        <taxon>Mycobacteriales</taxon>
        <taxon>Nocardiaceae</taxon>
        <taxon>Nocardia</taxon>
    </lineage>
</organism>
<proteinExistence type="predicted"/>
<protein>
    <submittedName>
        <fullName evidence="1">DUF885 domain-containing protein</fullName>
    </submittedName>
</protein>
<keyword evidence="2" id="KW-1185">Reference proteome</keyword>
<dbReference type="PANTHER" id="PTHR33361:SF15">
    <property type="entry name" value="DUF885 FAMILY LIPOPROTEIN"/>
    <property type="match status" value="1"/>
</dbReference>
<sequence>MSSIFVPRAQRIVDALLTADPQLAASVGDHRSDDRLPDWSRAAVRGQIAMLREASHALAEIDDEDLSPADRVDLALLQQRVDALLFARADTREHEWNPLLHNPGPLLYHLLARPFAPAEVRLEALRARLSALPDALATARAVLGDAPRVHVETAIAQFGGVAALIREQVPALAAEAPGFAIESAVAAAISALTEFTGWLTERLDASDRDPRLGRRLWEAKLWHTLDTNLSSREILERAHAHLDLLTGEIRAAAGELLGIAQPDDDAVRKALTQLSADCPADDTVVAVATDALAEATAFVRAHDLVGLVEDPLVIQEMPEFARGVAVAYCDPVGPLETAELPTFFAIAPTPADWPAERVASFYREYNNHMMRNLTVHEAMPGHYLQLARARRYRGATPIRALCRSGSFVEGWAVYTEKLMADNGFGGLPLRLQQLKSHLRMTVNAILDQSVHCDGMTKPEAMRLLLDRGFQEEGEAAGKWRRTLLSSTQLSTYFVGYTEIAALAADRPVATSQREWHDAMLAHGSPAPRHLRTLLGVDDG</sequence>
<accession>A0A386ZA00</accession>
<dbReference type="RefSeq" id="WP_120736561.1">
    <property type="nucleotide sequence ID" value="NZ_CP032568.1"/>
</dbReference>
<dbReference type="OrthoDB" id="9760040at2"/>
<dbReference type="PANTHER" id="PTHR33361">
    <property type="entry name" value="GLR0591 PROTEIN"/>
    <property type="match status" value="1"/>
</dbReference>
<name>A0A386ZA00_9NOCA</name>
<dbReference type="AlphaFoldDB" id="A0A386ZA00"/>
<dbReference type="KEGG" id="nyu:D7D52_13085"/>
<dbReference type="Proteomes" id="UP000267164">
    <property type="component" value="Chromosome"/>
</dbReference>
<gene>
    <name evidence="1" type="ORF">D7D52_13085</name>
</gene>
<evidence type="ECO:0000313" key="1">
    <source>
        <dbReference type="EMBL" id="AYF74642.1"/>
    </source>
</evidence>
<dbReference type="Pfam" id="PF05960">
    <property type="entry name" value="DUF885"/>
    <property type="match status" value="1"/>
</dbReference>
<dbReference type="InterPro" id="IPR010281">
    <property type="entry name" value="DUF885"/>
</dbReference>